<evidence type="ECO:0000256" key="1">
    <source>
        <dbReference type="ARBA" id="ARBA00004236"/>
    </source>
</evidence>
<evidence type="ECO:0000259" key="6">
    <source>
        <dbReference type="Pfam" id="PF00535"/>
    </source>
</evidence>
<keyword evidence="8" id="KW-1185">Reference proteome</keyword>
<evidence type="ECO:0000313" key="7">
    <source>
        <dbReference type="EMBL" id="NDU99467.1"/>
    </source>
</evidence>
<dbReference type="Proteomes" id="UP000474757">
    <property type="component" value="Unassembled WGS sequence"/>
</dbReference>
<dbReference type="Gene3D" id="3.90.550.10">
    <property type="entry name" value="Spore Coat Polysaccharide Biosynthesis Protein SpsA, Chain A"/>
    <property type="match status" value="1"/>
</dbReference>
<protein>
    <submittedName>
        <fullName evidence="7">Glycosyltransferase</fullName>
    </submittedName>
</protein>
<comment type="subcellular location">
    <subcellularLocation>
        <location evidence="1">Cell membrane</location>
    </subcellularLocation>
</comment>
<accession>A0A6B2JN72</accession>
<dbReference type="PANTHER" id="PTHR43646">
    <property type="entry name" value="GLYCOSYLTRANSFERASE"/>
    <property type="match status" value="1"/>
</dbReference>
<keyword evidence="4 7" id="KW-0808">Transferase</keyword>
<sequence length="274" mass="29100">MDGISIIIPANNEAGRIGPCLAALAASAPVAGAVEIIVSANACRDATVAEAEAARPAIEARGWRLALIDRAEPGKPGALNAGDAAARLPARLYLDADVTVSPPLLARITALLSRPEPAYASGRLQMEAGGPVPRAYARTWARVPFMARGVPGAGLFAVNAAGRARWGTWPEIIADDIFARLQFAPAERHLADAPYRWPLAPDWRSLVRVRRRQDAGVREIAARYPELAANEDKLPLGLAAALRLAARDPLSMGVYSAVALATRTRPSTGWTRSR</sequence>
<reference evidence="7 8" key="1">
    <citation type="submission" date="2020-02" db="EMBL/GenBank/DDBJ databases">
        <title>Pseudoroseicyclus tamarix, sp. nov., isolated from offshore sediment of a Tamarix chinensis forest.</title>
        <authorList>
            <person name="Gai Y."/>
        </authorList>
    </citation>
    <scope>NUCLEOTIDE SEQUENCE [LARGE SCALE GENOMIC DNA]</scope>
    <source>
        <strain evidence="7 8">CLL3-39</strain>
    </source>
</reference>
<proteinExistence type="predicted"/>
<organism evidence="7 8">
    <name type="scientific">Pseudoroseicyclus tamaricis</name>
    <dbReference type="NCBI Taxonomy" id="2705421"/>
    <lineage>
        <taxon>Bacteria</taxon>
        <taxon>Pseudomonadati</taxon>
        <taxon>Pseudomonadota</taxon>
        <taxon>Alphaproteobacteria</taxon>
        <taxon>Rhodobacterales</taxon>
        <taxon>Paracoccaceae</taxon>
        <taxon>Pseudoroseicyclus</taxon>
    </lineage>
</organism>
<evidence type="ECO:0000313" key="8">
    <source>
        <dbReference type="Proteomes" id="UP000474757"/>
    </source>
</evidence>
<dbReference type="InterPro" id="IPR029044">
    <property type="entry name" value="Nucleotide-diphossugar_trans"/>
</dbReference>
<evidence type="ECO:0000256" key="5">
    <source>
        <dbReference type="ARBA" id="ARBA00023136"/>
    </source>
</evidence>
<name>A0A6B2JN72_9RHOB</name>
<dbReference type="GO" id="GO:0016757">
    <property type="term" value="F:glycosyltransferase activity"/>
    <property type="evidence" value="ECO:0007669"/>
    <property type="project" value="UniProtKB-KW"/>
</dbReference>
<dbReference type="PANTHER" id="PTHR43646:SF2">
    <property type="entry name" value="GLYCOSYLTRANSFERASE 2-LIKE DOMAIN-CONTAINING PROTEIN"/>
    <property type="match status" value="1"/>
</dbReference>
<keyword evidence="5" id="KW-0472">Membrane</keyword>
<dbReference type="RefSeq" id="WP_163888996.1">
    <property type="nucleotide sequence ID" value="NZ_JAAFYS010000001.1"/>
</dbReference>
<keyword evidence="2" id="KW-1003">Cell membrane</keyword>
<dbReference type="GO" id="GO:0005886">
    <property type="term" value="C:plasma membrane"/>
    <property type="evidence" value="ECO:0007669"/>
    <property type="project" value="UniProtKB-SubCell"/>
</dbReference>
<dbReference type="EMBL" id="JAAGAB010000001">
    <property type="protein sequence ID" value="NDU99467.1"/>
    <property type="molecule type" value="Genomic_DNA"/>
</dbReference>
<keyword evidence="3" id="KW-0328">Glycosyltransferase</keyword>
<evidence type="ECO:0000256" key="2">
    <source>
        <dbReference type="ARBA" id="ARBA00022475"/>
    </source>
</evidence>
<evidence type="ECO:0000256" key="4">
    <source>
        <dbReference type="ARBA" id="ARBA00022679"/>
    </source>
</evidence>
<evidence type="ECO:0000256" key="3">
    <source>
        <dbReference type="ARBA" id="ARBA00022676"/>
    </source>
</evidence>
<feature type="domain" description="Glycosyltransferase 2-like" evidence="6">
    <location>
        <begin position="5"/>
        <end position="145"/>
    </location>
</feature>
<dbReference type="Pfam" id="PF00535">
    <property type="entry name" value="Glycos_transf_2"/>
    <property type="match status" value="1"/>
</dbReference>
<dbReference type="AlphaFoldDB" id="A0A6B2JN72"/>
<comment type="caution">
    <text evidence="7">The sequence shown here is derived from an EMBL/GenBank/DDBJ whole genome shotgun (WGS) entry which is preliminary data.</text>
</comment>
<dbReference type="InterPro" id="IPR001173">
    <property type="entry name" value="Glyco_trans_2-like"/>
</dbReference>
<gene>
    <name evidence="7" type="ORF">GZA08_00605</name>
</gene>
<dbReference type="SUPFAM" id="SSF53448">
    <property type="entry name" value="Nucleotide-diphospho-sugar transferases"/>
    <property type="match status" value="1"/>
</dbReference>